<dbReference type="Proteomes" id="UP000027616">
    <property type="component" value="Chromosome I"/>
</dbReference>
<dbReference type="Pfam" id="PF02086">
    <property type="entry name" value="MethyltransfD12"/>
    <property type="match status" value="1"/>
</dbReference>
<dbReference type="Gene3D" id="3.40.50.150">
    <property type="entry name" value="Vaccinia Virus protein VP39"/>
    <property type="match status" value="1"/>
</dbReference>
<dbReference type="OrthoDB" id="9805629at2"/>
<comment type="catalytic activity">
    <reaction evidence="5">
        <text>a 2'-deoxyadenosine in DNA + S-adenosyl-L-methionine = an N(6)-methyl-2'-deoxyadenosine in DNA + S-adenosyl-L-homocysteine + H(+)</text>
        <dbReference type="Rhea" id="RHEA:15197"/>
        <dbReference type="Rhea" id="RHEA-COMP:12418"/>
        <dbReference type="Rhea" id="RHEA-COMP:12419"/>
        <dbReference type="ChEBI" id="CHEBI:15378"/>
        <dbReference type="ChEBI" id="CHEBI:57856"/>
        <dbReference type="ChEBI" id="CHEBI:59789"/>
        <dbReference type="ChEBI" id="CHEBI:90615"/>
        <dbReference type="ChEBI" id="CHEBI:90616"/>
        <dbReference type="EC" id="2.1.1.72"/>
    </reaction>
</comment>
<organism evidence="6 7">
    <name type="scientific">Mucinivorans hirudinis</name>
    <dbReference type="NCBI Taxonomy" id="1433126"/>
    <lineage>
        <taxon>Bacteria</taxon>
        <taxon>Pseudomonadati</taxon>
        <taxon>Bacteroidota</taxon>
        <taxon>Bacteroidia</taxon>
        <taxon>Bacteroidales</taxon>
        <taxon>Rikenellaceae</taxon>
        <taxon>Mucinivorans</taxon>
    </lineage>
</organism>
<keyword evidence="2 6" id="KW-0489">Methyltransferase</keyword>
<dbReference type="HOGENOM" id="CLU_034356_0_0_10"/>
<dbReference type="InterPro" id="IPR029063">
    <property type="entry name" value="SAM-dependent_MTases_sf"/>
</dbReference>
<evidence type="ECO:0000256" key="1">
    <source>
        <dbReference type="ARBA" id="ARBA00011900"/>
    </source>
</evidence>
<dbReference type="GO" id="GO:0032259">
    <property type="term" value="P:methylation"/>
    <property type="evidence" value="ECO:0007669"/>
    <property type="project" value="UniProtKB-KW"/>
</dbReference>
<protein>
    <recommendedName>
        <fullName evidence="1">site-specific DNA-methyltransferase (adenine-specific)</fullName>
        <ecNumber evidence="1">2.1.1.72</ecNumber>
    </recommendedName>
</protein>
<dbReference type="EMBL" id="HG934468">
    <property type="protein sequence ID" value="CDN31046.1"/>
    <property type="molecule type" value="Genomic_DNA"/>
</dbReference>
<dbReference type="PRINTS" id="PR00505">
    <property type="entry name" value="D12N6MTFRASE"/>
</dbReference>
<evidence type="ECO:0000313" key="7">
    <source>
        <dbReference type="Proteomes" id="UP000027616"/>
    </source>
</evidence>
<dbReference type="GO" id="GO:0009307">
    <property type="term" value="P:DNA restriction-modification system"/>
    <property type="evidence" value="ECO:0007669"/>
    <property type="project" value="InterPro"/>
</dbReference>
<dbReference type="InterPro" id="IPR012327">
    <property type="entry name" value="MeTrfase_D12"/>
</dbReference>
<dbReference type="InterPro" id="IPR002052">
    <property type="entry name" value="DNA_methylase_N6_adenine_CS"/>
</dbReference>
<evidence type="ECO:0000256" key="3">
    <source>
        <dbReference type="ARBA" id="ARBA00022679"/>
    </source>
</evidence>
<dbReference type="KEGG" id="rbc:BN938_0947"/>
<name>A0A060R753_9BACT</name>
<keyword evidence="4" id="KW-0949">S-adenosyl-L-methionine</keyword>
<dbReference type="GO" id="GO:0003676">
    <property type="term" value="F:nucleic acid binding"/>
    <property type="evidence" value="ECO:0007669"/>
    <property type="project" value="InterPro"/>
</dbReference>
<dbReference type="SUPFAM" id="SSF53335">
    <property type="entry name" value="S-adenosyl-L-methionine-dependent methyltransferases"/>
    <property type="match status" value="1"/>
</dbReference>
<keyword evidence="3 6" id="KW-0808">Transferase</keyword>
<dbReference type="eggNOG" id="COG3392">
    <property type="taxonomic scope" value="Bacteria"/>
</dbReference>
<gene>
    <name evidence="6" type="ORF">BN938_0947</name>
</gene>
<dbReference type="AlphaFoldDB" id="A0A060R753"/>
<dbReference type="PROSITE" id="PS00092">
    <property type="entry name" value="N6_MTASE"/>
    <property type="match status" value="1"/>
</dbReference>
<dbReference type="GO" id="GO:0009007">
    <property type="term" value="F:site-specific DNA-methyltransferase (adenine-specific) activity"/>
    <property type="evidence" value="ECO:0007669"/>
    <property type="project" value="UniProtKB-EC"/>
</dbReference>
<dbReference type="EC" id="2.1.1.72" evidence="1"/>
<dbReference type="PATRIC" id="fig|1433126.3.peg.945"/>
<evidence type="ECO:0000256" key="2">
    <source>
        <dbReference type="ARBA" id="ARBA00022603"/>
    </source>
</evidence>
<evidence type="ECO:0000256" key="4">
    <source>
        <dbReference type="ARBA" id="ARBA00022691"/>
    </source>
</evidence>
<keyword evidence="7" id="KW-1185">Reference proteome</keyword>
<dbReference type="STRING" id="1433126.BN938_0947"/>
<accession>A0A060R753</accession>
<sequence>MNYIGSKATLLPFIQGTIQNFVQDKIEDFTDLFAGAGCVGFHFKKSGVRVIANDLQYYSYSLCKHLIGNNIKPNFSNISSEIPRKSTLFTDTHNDLVSYLEQLEGLKGFIFRNYAPSGSENERMYFSDENAMQCDAIRMKIEQWRISGSIDEGEYYWLLASLIESIDRYANTASVYGAYLKSLKKSAKQKMRLSLLPVVGNSHKNIIFNEDANSLIKNIEGQILYLDPPYNHRQYATNYHLLETIARYDNPIIYGKTGLRRYEDQKSGYCQKALAKDCLEDLIMNAHYDYIFLSYNNEGLIPIEFIQSTMKRRGKYQMFEIDYARYKADNNREYKDTRTTEYLHCVKVR</sequence>
<reference evidence="6 7" key="1">
    <citation type="journal article" date="2015" name="Genome Announc.">
        <title>Complete Genome Sequence of the Novel Leech Symbiont Mucinivorans hirudinis M3T.</title>
        <authorList>
            <person name="Nelson M.C."/>
            <person name="Bomar L."/>
            <person name="Graf J."/>
        </authorList>
    </citation>
    <scope>NUCLEOTIDE SEQUENCE [LARGE SCALE GENOMIC DNA]</scope>
    <source>
        <strain evidence="7">M3</strain>
    </source>
</reference>
<dbReference type="REBASE" id="88611">
    <property type="entry name" value="M.MhiM3ORF947P"/>
</dbReference>
<evidence type="ECO:0000313" key="6">
    <source>
        <dbReference type="EMBL" id="CDN31046.1"/>
    </source>
</evidence>
<evidence type="ECO:0000256" key="5">
    <source>
        <dbReference type="ARBA" id="ARBA00047942"/>
    </source>
</evidence>
<proteinExistence type="predicted"/>